<evidence type="ECO:0000313" key="2">
    <source>
        <dbReference type="EMBL" id="MBJ7593698.1"/>
    </source>
</evidence>
<accession>A0A934JYL1</accession>
<sequence>MVAVLFAWPAAGVRLVSAGTTGAAVLMALLTAVALLCYALMVFTMTFGNPE</sequence>
<dbReference type="AlphaFoldDB" id="A0A934JYL1"/>
<keyword evidence="1" id="KW-1133">Transmembrane helix</keyword>
<protein>
    <submittedName>
        <fullName evidence="2">Uncharacterized protein</fullName>
    </submittedName>
</protein>
<evidence type="ECO:0000256" key="1">
    <source>
        <dbReference type="SAM" id="Phobius"/>
    </source>
</evidence>
<proteinExistence type="predicted"/>
<keyword evidence="1" id="KW-0472">Membrane</keyword>
<reference evidence="2 3" key="1">
    <citation type="submission" date="2020-10" db="EMBL/GenBank/DDBJ databases">
        <title>Ca. Dormibacterota MAGs.</title>
        <authorList>
            <person name="Montgomery K."/>
        </authorList>
    </citation>
    <scope>NUCLEOTIDE SEQUENCE [LARGE SCALE GENOMIC DNA]</scope>
    <source>
        <strain evidence="2">SC8812_S17_18</strain>
    </source>
</reference>
<feature type="transmembrane region" description="Helical" evidence="1">
    <location>
        <begin position="28"/>
        <end position="48"/>
    </location>
</feature>
<organism evidence="2 3">
    <name type="scientific">Candidatus Aeolococcus gillhamiae</name>
    <dbReference type="NCBI Taxonomy" id="3127015"/>
    <lineage>
        <taxon>Bacteria</taxon>
        <taxon>Bacillati</taxon>
        <taxon>Candidatus Dormiibacterota</taxon>
        <taxon>Candidatus Dormibacteria</taxon>
        <taxon>Candidatus Aeolococcales</taxon>
        <taxon>Candidatus Aeolococcaceae</taxon>
        <taxon>Candidatus Aeolococcus</taxon>
    </lineage>
</organism>
<comment type="caution">
    <text evidence="2">The sequence shown here is derived from an EMBL/GenBank/DDBJ whole genome shotgun (WGS) entry which is preliminary data.</text>
</comment>
<dbReference type="RefSeq" id="WP_337309226.1">
    <property type="nucleotide sequence ID" value="NZ_JAEKNS010000033.1"/>
</dbReference>
<keyword evidence="1" id="KW-0812">Transmembrane</keyword>
<dbReference type="Proteomes" id="UP000606991">
    <property type="component" value="Unassembled WGS sequence"/>
</dbReference>
<name>A0A934JYL1_9BACT</name>
<gene>
    <name evidence="2" type="ORF">JF886_02360</name>
</gene>
<evidence type="ECO:0000313" key="3">
    <source>
        <dbReference type="Proteomes" id="UP000606991"/>
    </source>
</evidence>
<dbReference type="EMBL" id="JAEKNS010000033">
    <property type="protein sequence ID" value="MBJ7593698.1"/>
    <property type="molecule type" value="Genomic_DNA"/>
</dbReference>